<organism evidence="1 2">
    <name type="scientific">Lithocarpus litseifolius</name>
    <dbReference type="NCBI Taxonomy" id="425828"/>
    <lineage>
        <taxon>Eukaryota</taxon>
        <taxon>Viridiplantae</taxon>
        <taxon>Streptophyta</taxon>
        <taxon>Embryophyta</taxon>
        <taxon>Tracheophyta</taxon>
        <taxon>Spermatophyta</taxon>
        <taxon>Magnoliopsida</taxon>
        <taxon>eudicotyledons</taxon>
        <taxon>Gunneridae</taxon>
        <taxon>Pentapetalae</taxon>
        <taxon>rosids</taxon>
        <taxon>fabids</taxon>
        <taxon>Fagales</taxon>
        <taxon>Fagaceae</taxon>
        <taxon>Lithocarpus</taxon>
    </lineage>
</organism>
<gene>
    <name evidence="1" type="ORF">SO802_009899</name>
</gene>
<evidence type="ECO:0000313" key="1">
    <source>
        <dbReference type="EMBL" id="KAL0008397.1"/>
    </source>
</evidence>
<dbReference type="Proteomes" id="UP001459277">
    <property type="component" value="Unassembled WGS sequence"/>
</dbReference>
<evidence type="ECO:0000313" key="2">
    <source>
        <dbReference type="Proteomes" id="UP001459277"/>
    </source>
</evidence>
<reference evidence="1 2" key="1">
    <citation type="submission" date="2024-01" db="EMBL/GenBank/DDBJ databases">
        <title>A telomere-to-telomere, gap-free genome of sweet tea (Lithocarpus litseifolius).</title>
        <authorList>
            <person name="Zhou J."/>
        </authorList>
    </citation>
    <scope>NUCLEOTIDE SEQUENCE [LARGE SCALE GENOMIC DNA]</scope>
    <source>
        <strain evidence="1">Zhou-2022a</strain>
        <tissue evidence="1">Leaf</tissue>
    </source>
</reference>
<dbReference type="AlphaFoldDB" id="A0AAW2DD95"/>
<protein>
    <submittedName>
        <fullName evidence="1">Uncharacterized protein</fullName>
    </submittedName>
</protein>
<sequence>MHWVGWEKVTRPKTEGGLGIQTAKGRNMAYLAKFNWRFHEEKESLWEISKGPLRSLVHDPLQKGKEDLKIGEVVPDRGWNWSKLSMELPTEVLMEIKAMPCSCISNEKDRLIWAASSNGEFNLSSAYNLAIKLPDPSNTFNGKWIWKMKVLPKI</sequence>
<proteinExistence type="predicted"/>
<accession>A0AAW2DD95</accession>
<dbReference type="EMBL" id="JAZDWU010000003">
    <property type="protein sequence ID" value="KAL0008397.1"/>
    <property type="molecule type" value="Genomic_DNA"/>
</dbReference>
<comment type="caution">
    <text evidence="1">The sequence shown here is derived from an EMBL/GenBank/DDBJ whole genome shotgun (WGS) entry which is preliminary data.</text>
</comment>
<name>A0AAW2DD95_9ROSI</name>
<keyword evidence="2" id="KW-1185">Reference proteome</keyword>